<dbReference type="OrthoDB" id="3743777at2759"/>
<reference evidence="1" key="2">
    <citation type="journal article" date="2023" name="IMA Fungus">
        <title>Comparative genomic study of the Penicillium genus elucidates a diverse pangenome and 15 lateral gene transfer events.</title>
        <authorList>
            <person name="Petersen C."/>
            <person name="Sorensen T."/>
            <person name="Nielsen M.R."/>
            <person name="Sondergaard T.E."/>
            <person name="Sorensen J.L."/>
            <person name="Fitzpatrick D.A."/>
            <person name="Frisvad J.C."/>
            <person name="Nielsen K.L."/>
        </authorList>
    </citation>
    <scope>NUCLEOTIDE SEQUENCE</scope>
    <source>
        <strain evidence="1">IBT 29495</strain>
    </source>
</reference>
<organism evidence="1 2">
    <name type="scientific">Penicillium fimorum</name>
    <dbReference type="NCBI Taxonomy" id="1882269"/>
    <lineage>
        <taxon>Eukaryota</taxon>
        <taxon>Fungi</taxon>
        <taxon>Dikarya</taxon>
        <taxon>Ascomycota</taxon>
        <taxon>Pezizomycotina</taxon>
        <taxon>Eurotiomycetes</taxon>
        <taxon>Eurotiomycetidae</taxon>
        <taxon>Eurotiales</taxon>
        <taxon>Aspergillaceae</taxon>
        <taxon>Penicillium</taxon>
    </lineage>
</organism>
<reference evidence="1" key="1">
    <citation type="submission" date="2022-12" db="EMBL/GenBank/DDBJ databases">
        <authorList>
            <person name="Petersen C."/>
        </authorList>
    </citation>
    <scope>NUCLEOTIDE SEQUENCE</scope>
    <source>
        <strain evidence="1">IBT 29495</strain>
    </source>
</reference>
<evidence type="ECO:0000313" key="2">
    <source>
        <dbReference type="Proteomes" id="UP001149954"/>
    </source>
</evidence>
<dbReference type="EMBL" id="JAPWDS010000006">
    <property type="protein sequence ID" value="KAJ5494870.1"/>
    <property type="molecule type" value="Genomic_DNA"/>
</dbReference>
<accession>A0A9W9XLT2</accession>
<keyword evidence="2" id="KW-1185">Reference proteome</keyword>
<sequence>MDVFALAELGVKLVHPEGRCLRVDHEIVDAAKPKDIPGLLTQGMLDGTVTYSSVMDNFPTVARLVAFAPDTDISLALIGRCGQQIDPCETYLLCDAIIATGSTLQANDIDVWQVIKSKGDIVVGLCQRL</sequence>
<dbReference type="Proteomes" id="UP001149954">
    <property type="component" value="Unassembled WGS sequence"/>
</dbReference>
<gene>
    <name evidence="1" type="ORF">N7463_010957</name>
</gene>
<proteinExistence type="predicted"/>
<dbReference type="AlphaFoldDB" id="A0A9W9XLT2"/>
<protein>
    <submittedName>
        <fullName evidence="1">Uncharacterized protein</fullName>
    </submittedName>
</protein>
<name>A0A9W9XLT2_9EURO</name>
<comment type="caution">
    <text evidence="1">The sequence shown here is derived from an EMBL/GenBank/DDBJ whole genome shotgun (WGS) entry which is preliminary data.</text>
</comment>
<evidence type="ECO:0000313" key="1">
    <source>
        <dbReference type="EMBL" id="KAJ5494870.1"/>
    </source>
</evidence>